<proteinExistence type="predicted"/>
<accession>A0A6J5T8M7</accession>
<organism evidence="1">
    <name type="scientific">uncultured Caudovirales phage</name>
    <dbReference type="NCBI Taxonomy" id="2100421"/>
    <lineage>
        <taxon>Viruses</taxon>
        <taxon>Duplodnaviria</taxon>
        <taxon>Heunggongvirae</taxon>
        <taxon>Uroviricota</taxon>
        <taxon>Caudoviricetes</taxon>
        <taxon>Peduoviridae</taxon>
        <taxon>Maltschvirus</taxon>
        <taxon>Maltschvirus maltsch</taxon>
    </lineage>
</organism>
<reference evidence="1" key="1">
    <citation type="submission" date="2020-05" db="EMBL/GenBank/DDBJ databases">
        <authorList>
            <person name="Chiriac C."/>
            <person name="Salcher M."/>
            <person name="Ghai R."/>
            <person name="Kavagutti S V."/>
        </authorList>
    </citation>
    <scope>NUCLEOTIDE SEQUENCE</scope>
</reference>
<name>A0A6J5T8M7_9CAUD</name>
<sequence length="47" mass="5203">MTFTKENLITSKICPCCGGKLKLIKIYGKFNLASNLVLKCKSCNSTF</sequence>
<evidence type="ECO:0000313" key="1">
    <source>
        <dbReference type="EMBL" id="CAB4241021.1"/>
    </source>
</evidence>
<protein>
    <submittedName>
        <fullName evidence="1">Uncharacterized protein</fullName>
    </submittedName>
</protein>
<gene>
    <name evidence="1" type="ORF">UFOVP22_45</name>
</gene>
<dbReference type="EMBL" id="LR797818">
    <property type="protein sequence ID" value="CAB4241021.1"/>
    <property type="molecule type" value="Genomic_DNA"/>
</dbReference>